<evidence type="ECO:0000313" key="2">
    <source>
        <dbReference type="EMBL" id="KKN71299.1"/>
    </source>
</evidence>
<dbReference type="AlphaFoldDB" id="A0A0F9SWQ1"/>
<accession>A0A0F9SWQ1</accession>
<protein>
    <submittedName>
        <fullName evidence="2">Uncharacterized protein</fullName>
    </submittedName>
</protein>
<proteinExistence type="predicted"/>
<sequence>MLSSLLKRLRWEESSAMAQLLRGSPSNKGFASVQPFFPTEGSGDRFAQWAVEVSDFLIASGAQELGQVRSGKTIESSFDFQGGLIKIKASLPEAEAEFAEVLIATKHPNKRAVAERLASLANPASALTTTSTEAIPLPATNLEPTLDELETDIDSQELELEPAQAGPTRRGFFSLSGFSSGRGFSVAPRQ</sequence>
<feature type="compositionally biased region" description="Low complexity" evidence="1">
    <location>
        <begin position="169"/>
        <end position="190"/>
    </location>
</feature>
<gene>
    <name evidence="2" type="ORF">LCGC14_0422090</name>
</gene>
<reference evidence="2" key="1">
    <citation type="journal article" date="2015" name="Nature">
        <title>Complex archaea that bridge the gap between prokaryotes and eukaryotes.</title>
        <authorList>
            <person name="Spang A."/>
            <person name="Saw J.H."/>
            <person name="Jorgensen S.L."/>
            <person name="Zaremba-Niedzwiedzka K."/>
            <person name="Martijn J."/>
            <person name="Lind A.E."/>
            <person name="van Eijk R."/>
            <person name="Schleper C."/>
            <person name="Guy L."/>
            <person name="Ettema T.J."/>
        </authorList>
    </citation>
    <scope>NUCLEOTIDE SEQUENCE</scope>
</reference>
<organism evidence="2">
    <name type="scientific">marine sediment metagenome</name>
    <dbReference type="NCBI Taxonomy" id="412755"/>
    <lineage>
        <taxon>unclassified sequences</taxon>
        <taxon>metagenomes</taxon>
        <taxon>ecological metagenomes</taxon>
    </lineage>
</organism>
<name>A0A0F9SWQ1_9ZZZZ</name>
<comment type="caution">
    <text evidence="2">The sequence shown here is derived from an EMBL/GenBank/DDBJ whole genome shotgun (WGS) entry which is preliminary data.</text>
</comment>
<evidence type="ECO:0000256" key="1">
    <source>
        <dbReference type="SAM" id="MobiDB-lite"/>
    </source>
</evidence>
<dbReference type="EMBL" id="LAZR01000386">
    <property type="protein sequence ID" value="KKN71299.1"/>
    <property type="molecule type" value="Genomic_DNA"/>
</dbReference>
<feature type="region of interest" description="Disordered" evidence="1">
    <location>
        <begin position="162"/>
        <end position="190"/>
    </location>
</feature>